<feature type="compositionally biased region" description="Polar residues" evidence="3">
    <location>
        <begin position="716"/>
        <end position="727"/>
    </location>
</feature>
<keyword evidence="5" id="KW-1185">Reference proteome</keyword>
<evidence type="ECO:0000313" key="4">
    <source>
        <dbReference type="EMBL" id="GFS04509.1"/>
    </source>
</evidence>
<proteinExistence type="predicted"/>
<dbReference type="Gene3D" id="1.25.40.10">
    <property type="entry name" value="Tetratricopeptide repeat domain"/>
    <property type="match status" value="1"/>
</dbReference>
<feature type="compositionally biased region" description="Polar residues" evidence="3">
    <location>
        <begin position="1427"/>
        <end position="1436"/>
    </location>
</feature>
<dbReference type="GO" id="GO:0006325">
    <property type="term" value="P:chromatin organization"/>
    <property type="evidence" value="ECO:0007669"/>
    <property type="project" value="InterPro"/>
</dbReference>
<feature type="region of interest" description="Disordered" evidence="3">
    <location>
        <begin position="899"/>
        <end position="924"/>
    </location>
</feature>
<name>A0AAV4I5V5_9GAST</name>
<dbReference type="SUPFAM" id="SSF48452">
    <property type="entry name" value="TPR-like"/>
    <property type="match status" value="1"/>
</dbReference>
<feature type="region of interest" description="Disordered" evidence="3">
    <location>
        <begin position="245"/>
        <end position="272"/>
    </location>
</feature>
<dbReference type="EMBL" id="BMAT01006026">
    <property type="protein sequence ID" value="GFS04509.1"/>
    <property type="molecule type" value="Genomic_DNA"/>
</dbReference>
<comment type="subcellular location">
    <subcellularLocation>
        <location evidence="1">Nucleus</location>
    </subcellularLocation>
</comment>
<gene>
    <name evidence="4" type="ORF">ElyMa_002914000</name>
</gene>
<organism evidence="4 5">
    <name type="scientific">Elysia marginata</name>
    <dbReference type="NCBI Taxonomy" id="1093978"/>
    <lineage>
        <taxon>Eukaryota</taxon>
        <taxon>Metazoa</taxon>
        <taxon>Spiralia</taxon>
        <taxon>Lophotrochozoa</taxon>
        <taxon>Mollusca</taxon>
        <taxon>Gastropoda</taxon>
        <taxon>Heterobranchia</taxon>
        <taxon>Euthyneura</taxon>
        <taxon>Panpulmonata</taxon>
        <taxon>Sacoglossa</taxon>
        <taxon>Placobranchoidea</taxon>
        <taxon>Plakobranchidae</taxon>
        <taxon>Elysia</taxon>
    </lineage>
</organism>
<feature type="compositionally biased region" description="Basic and acidic residues" evidence="3">
    <location>
        <begin position="1064"/>
        <end position="1078"/>
    </location>
</feature>
<feature type="compositionally biased region" description="Basic and acidic residues" evidence="3">
    <location>
        <begin position="746"/>
        <end position="758"/>
    </location>
</feature>
<dbReference type="InterPro" id="IPR011990">
    <property type="entry name" value="TPR-like_helical_dom_sf"/>
</dbReference>
<feature type="compositionally biased region" description="Basic and acidic residues" evidence="3">
    <location>
        <begin position="245"/>
        <end position="263"/>
    </location>
</feature>
<comment type="caution">
    <text evidence="4">The sequence shown here is derived from an EMBL/GenBank/DDBJ whole genome shotgun (WGS) entry which is preliminary data.</text>
</comment>
<accession>A0AAV4I5V5</accession>
<dbReference type="PANTHER" id="PTHR15502">
    <property type="entry name" value="CALCINEURIN-BINDING PROTEIN CABIN 1-RELATED"/>
    <property type="match status" value="1"/>
</dbReference>
<feature type="region of interest" description="Disordered" evidence="3">
    <location>
        <begin position="1352"/>
        <end position="1476"/>
    </location>
</feature>
<dbReference type="GO" id="GO:0031491">
    <property type="term" value="F:nucleosome binding"/>
    <property type="evidence" value="ECO:0007669"/>
    <property type="project" value="TreeGrafter"/>
</dbReference>
<feature type="compositionally biased region" description="Acidic residues" evidence="3">
    <location>
        <begin position="780"/>
        <end position="794"/>
    </location>
</feature>
<feature type="region of interest" description="Disordered" evidence="3">
    <location>
        <begin position="1022"/>
        <end position="1083"/>
    </location>
</feature>
<protein>
    <submittedName>
        <fullName evidence="4">Calcineurin-binding protein cabin-1-like</fullName>
    </submittedName>
</protein>
<reference evidence="4 5" key="1">
    <citation type="journal article" date="2021" name="Elife">
        <title>Chloroplast acquisition without the gene transfer in kleptoplastic sea slugs, Plakobranchus ocellatus.</title>
        <authorList>
            <person name="Maeda T."/>
            <person name="Takahashi S."/>
            <person name="Yoshida T."/>
            <person name="Shimamura S."/>
            <person name="Takaki Y."/>
            <person name="Nagai Y."/>
            <person name="Toyoda A."/>
            <person name="Suzuki Y."/>
            <person name="Arimoto A."/>
            <person name="Ishii H."/>
            <person name="Satoh N."/>
            <person name="Nishiyama T."/>
            <person name="Hasebe M."/>
            <person name="Maruyama T."/>
            <person name="Minagawa J."/>
            <person name="Obokata J."/>
            <person name="Shigenobu S."/>
        </authorList>
    </citation>
    <scope>NUCLEOTIDE SEQUENCE [LARGE SCALE GENOMIC DNA]</scope>
</reference>
<keyword evidence="2" id="KW-0539">Nucleus</keyword>
<dbReference type="PANTHER" id="PTHR15502:SF7">
    <property type="entry name" value="CALCINEURIN-BINDING PROTEIN CABIN-1"/>
    <property type="match status" value="1"/>
</dbReference>
<feature type="region of interest" description="Disordered" evidence="3">
    <location>
        <begin position="709"/>
        <end position="806"/>
    </location>
</feature>
<evidence type="ECO:0000313" key="5">
    <source>
        <dbReference type="Proteomes" id="UP000762676"/>
    </source>
</evidence>
<feature type="compositionally biased region" description="Basic and acidic residues" evidence="3">
    <location>
        <begin position="1030"/>
        <end position="1050"/>
    </location>
</feature>
<feature type="compositionally biased region" description="Polar residues" evidence="3">
    <location>
        <begin position="1451"/>
        <end position="1467"/>
    </location>
</feature>
<evidence type="ECO:0000256" key="1">
    <source>
        <dbReference type="ARBA" id="ARBA00004123"/>
    </source>
</evidence>
<evidence type="ECO:0000256" key="2">
    <source>
        <dbReference type="ARBA" id="ARBA00023242"/>
    </source>
</evidence>
<evidence type="ECO:0000256" key="3">
    <source>
        <dbReference type="SAM" id="MobiDB-lite"/>
    </source>
</evidence>
<dbReference type="InterPro" id="IPR033053">
    <property type="entry name" value="Hir3/CABIN1"/>
</dbReference>
<feature type="compositionally biased region" description="Polar residues" evidence="3">
    <location>
        <begin position="1370"/>
        <end position="1381"/>
    </location>
</feature>
<feature type="compositionally biased region" description="Polar residues" evidence="3">
    <location>
        <begin position="1051"/>
        <end position="1063"/>
    </location>
</feature>
<feature type="compositionally biased region" description="Polar residues" evidence="3">
    <location>
        <begin position="1352"/>
        <end position="1363"/>
    </location>
</feature>
<sequence>MTLTQFCARLYWLEARQHQAMWQTLDAVDCFQMVKIILEDSRDKEGGTGLVIVLPNNGSDGVISLQEVSQMMDSVQRCRSLEDTRNLYDQGEFSKVVENLMATFNEKNKPSKPAASKERPSQLLLLLDSLHNLGRQVEVLQWGEVCLNEAVLHFERAPSLQLRQDWAATLVSLFEMIDRVLDREEGILQSLSHHCLIRLAHNLVAVIQTVLDVAEGVTEMPIASVRPWKILYRVLRYEEESLAKSSRAKPDSSGDARGERMETDQSGEDGDIHPSLAMLIKSHEYLGRHSWCTKEDGLLLTFIMSILGKELSAKDADEDDDDEDASSAFEQCVYCLYNHPNKRGRARHLSDHNAPPVEMSWEGAGPVFHYFAPDTIPEFDSYKTSTISSDVEHLLRKIFTLIPDGLQPGERHTAVVDYIEGTSTTLPTGSNVPVVTSPKTSKLHSDPYKICSLIYYLLGDFYFKNKEPAKAVKFYQLDVAVNSTRLDAWVGLALARMSQLMQKLNSTELKVETPVNKKSEAALRCFRRAVELEDTNRKLWLEFGSLAYQLHSHASRQIHYRNMFNISGEMLMKSHLRRTEMLNLAKNCYCRANECEGDGSEDDWLTHYMMGKVAEKQGQSPKVFLDSYKQAALCLHEEEAVYPAKLQFTTLPPHLALEALEVFFRIQASSLKLALSGCDYACLLVLDSFVSDSHESFFARREQKQSQVAEAVKSDSVPSSSNKTSAAVVSKTSQTSKKPKKTYHKTPVDHDYSRHKSVSDSQSEGEERRDQGQTNLAQAEDMEGSSDWSQEDIFESSKPTTSDMINLGQRPSSIVYEISSSSCNKVAEMSLSNTDQTQALSVKLENQNDPQDKKVVSSASKDNRDLEVPMECGIEEVKDKCVDASKLSSEDKASIMLQDTKGERMEGSEGRESESLTATKNPAMETDTMEEDLLLEQSCDNQATSATDKDMPPKDSQQLEMSCVSDQSQKSAVLKCESFAFSIAINDNKEIGDVSERQETEDTAAHKMVENTERLVELPTNSGLTETLPDECKNVRSDDGSIPFNEKENLSQETGPSSGLTSSKGREKWEIEDQEKATATKTVDTQISNLDPVPQSSLAGQSGESVREEMAAAVSEAEVEKLRSEVKMKCIAGLEVCAMRFSSHYKSLYRLAHAYYVMKDYSKARDLLLGCPDWQQQTHMPAPGLFSERKQNNFFQGLWKIPIEDIDRSGSFASHVHRSVQLLLTILAEQQDLDMLLHIRNQLRRTPDSGKKYLRDSERLVLAQEAYLKCVASAERLMEKSDGWSESRREDNLLTVYRVWSVGKGGNQDAADRMLHAAFKLMMKGRTDVNRLTPGQAILYCNQNLSKLLTPVTPSQGQASQKSVVDRNKQVQSQTPTSLDLEQQDKTKLSLKDSKEEDESGKSERSTNKTSVLNDQGKVDGQPRSEPMSSKLSPHQSCGVRLAPTAAGVVNFQSPTSGVSSDPQQDESVIVISDPE</sequence>
<feature type="compositionally biased region" description="Basic and acidic residues" evidence="3">
    <location>
        <begin position="1383"/>
        <end position="1407"/>
    </location>
</feature>
<feature type="compositionally biased region" description="Basic and acidic residues" evidence="3">
    <location>
        <begin position="900"/>
        <end position="914"/>
    </location>
</feature>
<dbReference type="GO" id="GO:0005634">
    <property type="term" value="C:nucleus"/>
    <property type="evidence" value="ECO:0007669"/>
    <property type="project" value="UniProtKB-SubCell"/>
</dbReference>
<feature type="region of interest" description="Disordered" evidence="3">
    <location>
        <begin position="844"/>
        <end position="864"/>
    </location>
</feature>
<dbReference type="Proteomes" id="UP000762676">
    <property type="component" value="Unassembled WGS sequence"/>
</dbReference>
<feature type="compositionally biased region" description="Basic and acidic residues" evidence="3">
    <location>
        <begin position="850"/>
        <end position="864"/>
    </location>
</feature>